<dbReference type="GO" id="GO:0019136">
    <property type="term" value="F:deoxynucleoside kinase activity"/>
    <property type="evidence" value="ECO:0007669"/>
    <property type="project" value="InterPro"/>
</dbReference>
<evidence type="ECO:0000256" key="2">
    <source>
        <dbReference type="ARBA" id="ARBA00022679"/>
    </source>
</evidence>
<dbReference type="PANTHER" id="PTHR10513">
    <property type="entry name" value="DEOXYNUCLEOSIDE KINASE"/>
    <property type="match status" value="1"/>
</dbReference>
<dbReference type="PIRSF" id="PIRSF000705">
    <property type="entry name" value="DNK"/>
    <property type="match status" value="1"/>
</dbReference>
<comment type="similarity">
    <text evidence="1">Belongs to the DCK/DGK family.</text>
</comment>
<reference evidence="9 10" key="1">
    <citation type="submission" date="2021-05" db="EMBL/GenBank/DDBJ databases">
        <title>Novel Bacillus species.</title>
        <authorList>
            <person name="Liu G."/>
        </authorList>
    </citation>
    <scope>NUCLEOTIDE SEQUENCE [LARGE SCALE GENOMIC DNA]</scope>
    <source>
        <strain evidence="10">FJAT-49780</strain>
    </source>
</reference>
<dbReference type="SUPFAM" id="SSF52540">
    <property type="entry name" value="P-loop containing nucleoside triphosphate hydrolases"/>
    <property type="match status" value="1"/>
</dbReference>
<dbReference type="GO" id="GO:0005524">
    <property type="term" value="F:ATP binding"/>
    <property type="evidence" value="ECO:0007669"/>
    <property type="project" value="UniProtKB-KW"/>
</dbReference>
<keyword evidence="10" id="KW-1185">Reference proteome</keyword>
<dbReference type="PANTHER" id="PTHR10513:SF46">
    <property type="entry name" value="DEOXYGUANOSINE KINASE"/>
    <property type="match status" value="1"/>
</dbReference>
<keyword evidence="4 9" id="KW-0418">Kinase</keyword>
<protein>
    <submittedName>
        <fullName evidence="9">Deoxynucleoside kinase</fullName>
    </submittedName>
</protein>
<dbReference type="EMBL" id="JAGYPG010000007">
    <property type="protein sequence ID" value="MBS4197973.1"/>
    <property type="molecule type" value="Genomic_DNA"/>
</dbReference>
<dbReference type="Gene3D" id="3.40.50.300">
    <property type="entry name" value="P-loop containing nucleotide triphosphate hydrolases"/>
    <property type="match status" value="1"/>
</dbReference>
<gene>
    <name evidence="9" type="ORF">KHA97_23340</name>
</gene>
<feature type="domain" description="Deoxynucleoside kinase" evidence="8">
    <location>
        <begin position="7"/>
        <end position="193"/>
    </location>
</feature>
<organism evidence="9 10">
    <name type="scientific">Lederbergia citri</name>
    <dbReference type="NCBI Taxonomy" id="2833580"/>
    <lineage>
        <taxon>Bacteria</taxon>
        <taxon>Bacillati</taxon>
        <taxon>Bacillota</taxon>
        <taxon>Bacilli</taxon>
        <taxon>Bacillales</taxon>
        <taxon>Bacillaceae</taxon>
        <taxon>Lederbergia</taxon>
    </lineage>
</organism>
<evidence type="ECO:0000313" key="9">
    <source>
        <dbReference type="EMBL" id="MBS4197973.1"/>
    </source>
</evidence>
<dbReference type="Pfam" id="PF01712">
    <property type="entry name" value="dNK"/>
    <property type="match status" value="1"/>
</dbReference>
<dbReference type="InterPro" id="IPR031314">
    <property type="entry name" value="DNK_dom"/>
</dbReference>
<dbReference type="CDD" id="cd01673">
    <property type="entry name" value="dNK"/>
    <property type="match status" value="1"/>
</dbReference>
<evidence type="ECO:0000313" key="10">
    <source>
        <dbReference type="Proteomes" id="UP000681414"/>
    </source>
</evidence>
<feature type="active site" description="Proton acceptor" evidence="6">
    <location>
        <position position="86"/>
    </location>
</feature>
<name>A0A942YI55_9BACI</name>
<dbReference type="InterPro" id="IPR027417">
    <property type="entry name" value="P-loop_NTPase"/>
</dbReference>
<evidence type="ECO:0000256" key="7">
    <source>
        <dbReference type="PIRSR" id="PIRSR000705-3"/>
    </source>
</evidence>
<evidence type="ECO:0000259" key="8">
    <source>
        <dbReference type="Pfam" id="PF01712"/>
    </source>
</evidence>
<feature type="binding site" evidence="7">
    <location>
        <begin position="11"/>
        <end position="19"/>
    </location>
    <ligand>
        <name>ATP</name>
        <dbReference type="ChEBI" id="CHEBI:30616"/>
    </ligand>
</feature>
<evidence type="ECO:0000256" key="1">
    <source>
        <dbReference type="ARBA" id="ARBA00007420"/>
    </source>
</evidence>
<dbReference type="Proteomes" id="UP000681414">
    <property type="component" value="Unassembled WGS sequence"/>
</dbReference>
<dbReference type="FunFam" id="3.40.50.300:FF:000659">
    <property type="entry name" value="Deoxyguanosine kinase"/>
    <property type="match status" value="1"/>
</dbReference>
<sequence length="212" mass="24847">MGQAPFIAVEGPIGVGKTSLASAFSKQFGFYFLKEIVEENPFLHKFYDNIHEWAFQTEMFFLCNRYKQLGDMEKDYLRAGQPVVADYHIFKNIIFSRRTLNSEQFLKYEQIYNILTHDLAKPNLIVYLTADLEILLGRIKKRGRDFEYNIDPFYLQQLTVDYEEFMEKLPIPVVRIDVTNLDFVANPDDLKTIFSILHPALEKRSINRNASI</sequence>
<dbReference type="RefSeq" id="WP_213127209.1">
    <property type="nucleotide sequence ID" value="NZ_JAGYPG010000007.1"/>
</dbReference>
<evidence type="ECO:0000256" key="3">
    <source>
        <dbReference type="ARBA" id="ARBA00022741"/>
    </source>
</evidence>
<evidence type="ECO:0000256" key="4">
    <source>
        <dbReference type="ARBA" id="ARBA00022777"/>
    </source>
</evidence>
<dbReference type="AlphaFoldDB" id="A0A942YI55"/>
<evidence type="ECO:0000256" key="5">
    <source>
        <dbReference type="ARBA" id="ARBA00022840"/>
    </source>
</evidence>
<dbReference type="GO" id="GO:0005737">
    <property type="term" value="C:cytoplasm"/>
    <property type="evidence" value="ECO:0007669"/>
    <property type="project" value="TreeGrafter"/>
</dbReference>
<feature type="binding site" evidence="7">
    <location>
        <begin position="138"/>
        <end position="142"/>
    </location>
    <ligand>
        <name>ATP</name>
        <dbReference type="ChEBI" id="CHEBI:30616"/>
    </ligand>
</feature>
<keyword evidence="5 7" id="KW-0067">ATP-binding</keyword>
<comment type="caution">
    <text evidence="9">The sequence shown here is derived from an EMBL/GenBank/DDBJ whole genome shotgun (WGS) entry which is preliminary data.</text>
</comment>
<feature type="binding site" evidence="7">
    <location>
        <begin position="181"/>
        <end position="183"/>
    </location>
    <ligand>
        <name>ATP</name>
        <dbReference type="ChEBI" id="CHEBI:30616"/>
    </ligand>
</feature>
<dbReference type="InterPro" id="IPR050566">
    <property type="entry name" value="Deoxyribonucleoside_kinase"/>
</dbReference>
<proteinExistence type="inferred from homology"/>
<accession>A0A942YI55</accession>
<keyword evidence="3 7" id="KW-0547">Nucleotide-binding</keyword>
<keyword evidence="2" id="KW-0808">Transferase</keyword>
<dbReference type="InterPro" id="IPR002624">
    <property type="entry name" value="DCK/DGK"/>
</dbReference>
<evidence type="ECO:0000256" key="6">
    <source>
        <dbReference type="PIRSR" id="PIRSR000705-1"/>
    </source>
</evidence>